<dbReference type="GO" id="GO:0020037">
    <property type="term" value="F:heme binding"/>
    <property type="evidence" value="ECO:0007669"/>
    <property type="project" value="InterPro"/>
</dbReference>
<feature type="binding site" description="axial binding residue" evidence="5">
    <location>
        <position position="479"/>
    </location>
    <ligand>
        <name>heme</name>
        <dbReference type="ChEBI" id="CHEBI:30413"/>
    </ligand>
    <ligandPart>
        <name>Fe</name>
        <dbReference type="ChEBI" id="CHEBI:18248"/>
    </ligandPart>
</feature>
<feature type="transmembrane region" description="Helical" evidence="7">
    <location>
        <begin position="32"/>
        <end position="53"/>
    </location>
</feature>
<dbReference type="InterPro" id="IPR036396">
    <property type="entry name" value="Cyt_P450_sf"/>
</dbReference>
<evidence type="ECO:0000313" key="9">
    <source>
        <dbReference type="Proteomes" id="UP000244855"/>
    </source>
</evidence>
<dbReference type="EMBL" id="KZ805657">
    <property type="protein sequence ID" value="PVH92684.1"/>
    <property type="molecule type" value="Genomic_DNA"/>
</dbReference>
<dbReference type="PRINTS" id="PR00385">
    <property type="entry name" value="P450"/>
</dbReference>
<keyword evidence="7" id="KW-1133">Transmembrane helix</keyword>
<accession>A0A2V1D642</accession>
<dbReference type="Pfam" id="PF00067">
    <property type="entry name" value="p450"/>
    <property type="match status" value="1"/>
</dbReference>
<keyword evidence="5 6" id="KW-0349">Heme</keyword>
<dbReference type="GO" id="GO:0005506">
    <property type="term" value="F:iron ion binding"/>
    <property type="evidence" value="ECO:0007669"/>
    <property type="project" value="InterPro"/>
</dbReference>
<protein>
    <submittedName>
        <fullName evidence="8">Cytochrome P450 monooxygenase-like protein</fullName>
    </submittedName>
</protein>
<evidence type="ECO:0000256" key="7">
    <source>
        <dbReference type="SAM" id="Phobius"/>
    </source>
</evidence>
<keyword evidence="9" id="KW-1185">Reference proteome</keyword>
<dbReference type="PANTHER" id="PTHR24305">
    <property type="entry name" value="CYTOCHROME P450"/>
    <property type="match status" value="1"/>
</dbReference>
<dbReference type="SUPFAM" id="SSF48264">
    <property type="entry name" value="Cytochrome P450"/>
    <property type="match status" value="1"/>
</dbReference>
<dbReference type="AlphaFoldDB" id="A0A2V1D642"/>
<comment type="similarity">
    <text evidence="2 6">Belongs to the cytochrome P450 family.</text>
</comment>
<organism evidence="8 9">
    <name type="scientific">Periconia macrospinosa</name>
    <dbReference type="NCBI Taxonomy" id="97972"/>
    <lineage>
        <taxon>Eukaryota</taxon>
        <taxon>Fungi</taxon>
        <taxon>Dikarya</taxon>
        <taxon>Ascomycota</taxon>
        <taxon>Pezizomycotina</taxon>
        <taxon>Dothideomycetes</taxon>
        <taxon>Pleosporomycetidae</taxon>
        <taxon>Pleosporales</taxon>
        <taxon>Massarineae</taxon>
        <taxon>Periconiaceae</taxon>
        <taxon>Periconia</taxon>
    </lineage>
</organism>
<dbReference type="InterPro" id="IPR002401">
    <property type="entry name" value="Cyt_P450_E_grp-I"/>
</dbReference>
<dbReference type="PANTHER" id="PTHR24305:SF166">
    <property type="entry name" value="CYTOCHROME P450 12A4, MITOCHONDRIAL-RELATED"/>
    <property type="match status" value="1"/>
</dbReference>
<dbReference type="InterPro" id="IPR050121">
    <property type="entry name" value="Cytochrome_P450_monoxygenase"/>
</dbReference>
<dbReference type="GO" id="GO:0004497">
    <property type="term" value="F:monooxygenase activity"/>
    <property type="evidence" value="ECO:0007669"/>
    <property type="project" value="UniProtKB-KW"/>
</dbReference>
<keyword evidence="4 5" id="KW-0408">Iron</keyword>
<name>A0A2V1D642_9PLEO</name>
<evidence type="ECO:0000256" key="6">
    <source>
        <dbReference type="RuleBase" id="RU000461"/>
    </source>
</evidence>
<evidence type="ECO:0000256" key="3">
    <source>
        <dbReference type="ARBA" id="ARBA00022723"/>
    </source>
</evidence>
<keyword evidence="3 5" id="KW-0479">Metal-binding</keyword>
<dbReference type="PROSITE" id="PS00086">
    <property type="entry name" value="CYTOCHROME_P450"/>
    <property type="match status" value="1"/>
</dbReference>
<feature type="transmembrane region" description="Helical" evidence="7">
    <location>
        <begin position="6"/>
        <end position="25"/>
    </location>
</feature>
<dbReference type="Proteomes" id="UP000244855">
    <property type="component" value="Unassembled WGS sequence"/>
</dbReference>
<keyword evidence="6 8" id="KW-0503">Monooxygenase</keyword>
<keyword evidence="7" id="KW-0472">Membrane</keyword>
<evidence type="ECO:0000256" key="4">
    <source>
        <dbReference type="ARBA" id="ARBA00023004"/>
    </source>
</evidence>
<proteinExistence type="inferred from homology"/>
<dbReference type="CDD" id="cd11070">
    <property type="entry name" value="CYP56-like"/>
    <property type="match status" value="1"/>
</dbReference>
<keyword evidence="7" id="KW-0812">Transmembrane</keyword>
<dbReference type="InterPro" id="IPR001128">
    <property type="entry name" value="Cyt_P450"/>
</dbReference>
<sequence>MINQFLVAFLVIPVGLLLSSLWGLYRNYRAARLLGIPILILPVSLSNPIWMLLVRHLIPLANRIPFGSGYFTRFCYTGWEFKDRGRAHLEYGDAFVTVTPGKNWIYVCDANVVSDIIRRERQGEFERPVELLAMLDVFGPNLSTVHGADWQRQRKCTAATFNEHNNGLVWAESLRQSKQMLEYWKQAGESGTKTTASDTRTIALDVLLYAGFGKAFDFEGIRKKPSEGPISYRDALSLILENAVLILALGPKVLQRLSFIPGLGRLAEATVQFKKYMTDLFEEGQEKSNLQESNLLTSLVRAAVKEKQLSRDEVLGNMFVYNFAGHDTTAHTLAYTFLLLSANPDVQDWISEEINHVLNGRDPRSCGYDEFPRFKRTLSVLYETVRLFDPLLSLIKTSEHQPRLLNLNGNEVTVPANTLIVLNLNAFQTHPRYWGKDGRSWRPQRWITSSGNGHDIDREELMSPTKGSFIPWGEGLRACPGKKFAQVEHVGIMSAIFADHYVVPVQERGEDEASARARVIDITEDSGMVLLLQMFNPERAALQWRKRQ</sequence>
<dbReference type="InterPro" id="IPR017972">
    <property type="entry name" value="Cyt_P450_CS"/>
</dbReference>
<comment type="cofactor">
    <cofactor evidence="1 5">
        <name>heme</name>
        <dbReference type="ChEBI" id="CHEBI:30413"/>
    </cofactor>
</comment>
<dbReference type="GO" id="GO:0016705">
    <property type="term" value="F:oxidoreductase activity, acting on paired donors, with incorporation or reduction of molecular oxygen"/>
    <property type="evidence" value="ECO:0007669"/>
    <property type="project" value="InterPro"/>
</dbReference>
<evidence type="ECO:0000256" key="1">
    <source>
        <dbReference type="ARBA" id="ARBA00001971"/>
    </source>
</evidence>
<dbReference type="Gene3D" id="1.10.630.10">
    <property type="entry name" value="Cytochrome P450"/>
    <property type="match status" value="1"/>
</dbReference>
<evidence type="ECO:0000313" key="8">
    <source>
        <dbReference type="EMBL" id="PVH92684.1"/>
    </source>
</evidence>
<keyword evidence="6" id="KW-0560">Oxidoreductase</keyword>
<evidence type="ECO:0000256" key="2">
    <source>
        <dbReference type="ARBA" id="ARBA00010617"/>
    </source>
</evidence>
<dbReference type="PRINTS" id="PR00463">
    <property type="entry name" value="EP450I"/>
</dbReference>
<dbReference type="OrthoDB" id="1470350at2759"/>
<reference evidence="8 9" key="1">
    <citation type="journal article" date="2018" name="Sci. Rep.">
        <title>Comparative genomics provides insights into the lifestyle and reveals functional heterogeneity of dark septate endophytic fungi.</title>
        <authorList>
            <person name="Knapp D.G."/>
            <person name="Nemeth J.B."/>
            <person name="Barry K."/>
            <person name="Hainaut M."/>
            <person name="Henrissat B."/>
            <person name="Johnson J."/>
            <person name="Kuo A."/>
            <person name="Lim J.H.P."/>
            <person name="Lipzen A."/>
            <person name="Nolan M."/>
            <person name="Ohm R.A."/>
            <person name="Tamas L."/>
            <person name="Grigoriev I.V."/>
            <person name="Spatafora J.W."/>
            <person name="Nagy L.G."/>
            <person name="Kovacs G.M."/>
        </authorList>
    </citation>
    <scope>NUCLEOTIDE SEQUENCE [LARGE SCALE GENOMIC DNA]</scope>
    <source>
        <strain evidence="8 9">DSE2036</strain>
    </source>
</reference>
<gene>
    <name evidence="8" type="ORF">DM02DRAFT_604958</name>
</gene>
<dbReference type="STRING" id="97972.A0A2V1D642"/>
<evidence type="ECO:0000256" key="5">
    <source>
        <dbReference type="PIRSR" id="PIRSR602401-1"/>
    </source>
</evidence>